<gene>
    <name evidence="4" type="ORF">PENSTE_c005G01199</name>
</gene>
<evidence type="ECO:0000259" key="2">
    <source>
        <dbReference type="Pfam" id="PF09994"/>
    </source>
</evidence>
<evidence type="ECO:0000313" key="5">
    <source>
        <dbReference type="Proteomes" id="UP000191285"/>
    </source>
</evidence>
<dbReference type="PANTHER" id="PTHR10622">
    <property type="entry name" value="HET DOMAIN-CONTAINING PROTEIN"/>
    <property type="match status" value="1"/>
</dbReference>
<dbReference type="InterPro" id="IPR010730">
    <property type="entry name" value="HET"/>
</dbReference>
<keyword evidence="5" id="KW-1185">Reference proteome</keyword>
<dbReference type="OrthoDB" id="674604at2759"/>
<feature type="domain" description="T6SS Phospholipase effector Tle1-like catalytic" evidence="2">
    <location>
        <begin position="403"/>
        <end position="636"/>
    </location>
</feature>
<name>A0A1V6TK54_9EURO</name>
<dbReference type="Proteomes" id="UP000191285">
    <property type="component" value="Unassembled WGS sequence"/>
</dbReference>
<dbReference type="STRING" id="303698.A0A1V6TK54"/>
<dbReference type="PANTHER" id="PTHR10622:SF10">
    <property type="entry name" value="HET DOMAIN-CONTAINING PROTEIN"/>
    <property type="match status" value="1"/>
</dbReference>
<evidence type="ECO:0000259" key="3">
    <source>
        <dbReference type="Pfam" id="PF26640"/>
    </source>
</evidence>
<reference evidence="5" key="1">
    <citation type="journal article" date="2017" name="Nat. Microbiol.">
        <title>Global analysis of biosynthetic gene clusters reveals vast potential of secondary metabolite production in Penicillium species.</title>
        <authorList>
            <person name="Nielsen J.C."/>
            <person name="Grijseels S."/>
            <person name="Prigent S."/>
            <person name="Ji B."/>
            <person name="Dainat J."/>
            <person name="Nielsen K.F."/>
            <person name="Frisvad J.C."/>
            <person name="Workman M."/>
            <person name="Nielsen J."/>
        </authorList>
    </citation>
    <scope>NUCLEOTIDE SEQUENCE [LARGE SCALE GENOMIC DNA]</scope>
    <source>
        <strain evidence="5">IBT 24891</strain>
    </source>
</reference>
<evidence type="ECO:0008006" key="6">
    <source>
        <dbReference type="Google" id="ProtNLM"/>
    </source>
</evidence>
<sequence>MRLIRTSPPIELAEFFESQVPNLEYAILSHRWEEEEVSFQEMIEPTEQTRQKKGYQKIKHFCKRARADGFEYVWVDTCCINKESSAELSESINSMFRWYRNATKCYAYMSDVSINNTDYLDQLLSSVWFTRGWTLQELVAPQKMVFLANDWLEIGSRQELASRIEQITKIDTALLLGQNSLGDYCISKRMSWAATRETTRAEDRAYSLMGIFNVNMPLLYGEGENAFIRLQEEIMKNSSDETLFAWERDGVSDEKPCGILASSPDCFANSGDIVPYSLSENGLPFGSTNRGIRMQSPLVPPGSMTTTLILQCVAGSLLVGVGIISSPNSDDYVRITSTLLRDIPYSVLLGAFLDTVYIPKSLLIAPANKPALQDQDGDFEIRSSSQIYDRFLHRKIQPRGRCKNLVLCFDDTASPYTNDGNAPNVAKIHGMLDRSEGSQVAFYQSLGHGNTTESITKDAYRFIMEYLEYGDEVSLFGFSRSCHAAQTLDELIDCFGVLTRGHEKMVDEVFMTYKLREGKASMFAYEKLKLFRESFCRPKIRISFVGLFDTVNPIMQKNRHSTSHMTFSSQIVCHALAIDEWQATLRPSLVGKYEYFPQDFQQVWFPGAHEDLGGIMDRKWNEAAPLSHLSLVWMVNKAKPAGLCFDRHQETRHNTSTIEQDLDLISGDYKKAKNEGDNAYHSSLYRSFVDSLNDACDKGFLHNELQFGRGWAPVHVCKRRFKNLFYSRTLSQSAAKKQNLRNIPLDASIHCSVLRRMGADPTYRPSNLCIDNPDSLTILNKGDPVRECFVRAPAK</sequence>
<evidence type="ECO:0000313" key="4">
    <source>
        <dbReference type="EMBL" id="OQE26728.1"/>
    </source>
</evidence>
<comment type="caution">
    <text evidence="4">The sequence shown here is derived from an EMBL/GenBank/DDBJ whole genome shotgun (WGS) entry which is preliminary data.</text>
</comment>
<dbReference type="InterPro" id="IPR058525">
    <property type="entry name" value="DUF8212"/>
</dbReference>
<accession>A0A1V6TK54</accession>
<dbReference type="AlphaFoldDB" id="A0A1V6TK54"/>
<dbReference type="InterPro" id="IPR018712">
    <property type="entry name" value="Tle1-like_cat"/>
</dbReference>
<dbReference type="Pfam" id="PF09994">
    <property type="entry name" value="T6SS_Tle1-like_cat"/>
    <property type="match status" value="1"/>
</dbReference>
<dbReference type="Pfam" id="PF06985">
    <property type="entry name" value="HET"/>
    <property type="match status" value="1"/>
</dbReference>
<feature type="domain" description="DUF8212" evidence="3">
    <location>
        <begin position="225"/>
        <end position="248"/>
    </location>
</feature>
<feature type="domain" description="Heterokaryon incompatibility" evidence="1">
    <location>
        <begin position="25"/>
        <end position="112"/>
    </location>
</feature>
<dbReference type="EMBL" id="MLKD01000005">
    <property type="protein sequence ID" value="OQE26728.1"/>
    <property type="molecule type" value="Genomic_DNA"/>
</dbReference>
<organism evidence="4 5">
    <name type="scientific">Penicillium steckii</name>
    <dbReference type="NCBI Taxonomy" id="303698"/>
    <lineage>
        <taxon>Eukaryota</taxon>
        <taxon>Fungi</taxon>
        <taxon>Dikarya</taxon>
        <taxon>Ascomycota</taxon>
        <taxon>Pezizomycotina</taxon>
        <taxon>Eurotiomycetes</taxon>
        <taxon>Eurotiomycetidae</taxon>
        <taxon>Eurotiales</taxon>
        <taxon>Aspergillaceae</taxon>
        <taxon>Penicillium</taxon>
    </lineage>
</organism>
<dbReference type="Pfam" id="PF26640">
    <property type="entry name" value="DUF8212"/>
    <property type="match status" value="1"/>
</dbReference>
<proteinExistence type="predicted"/>
<evidence type="ECO:0000259" key="1">
    <source>
        <dbReference type="Pfam" id="PF06985"/>
    </source>
</evidence>
<protein>
    <recommendedName>
        <fullName evidence="6">Heterokaryon incompatibility domain-containing protein</fullName>
    </recommendedName>
</protein>